<sequence length="385" mass="44239">MEINLFRAFFSFCRNIFLETLAEKLGFMSKRAKDFIVGCGDHHLTWQIFQIVLYAFAAELSRSYVISCLEKNETPTSAGFVLWVDEASNPNITMMYNIVFTFFLAMKCFRSGVRRNNSTFMLAGRQTAVPVMFIKKHTIYQNLICNDMAIRVNAPDPIKEYMEKNESFSVSGDPARAEGGDYVTENVNRALKNHLPPGVPTLQLWVNASRCNDKLDKIRKKVFLNAGLNEPSSDKQAFNVDNEVQMLRREIRTSKWLEYPQVDSQLRSLSGETLHPGLVNVLHVSRDNYKSYLLKEKAATLEPVFITNQDEIDFNDASNWTIIKLNQNIVHTIQEIDDENLSLYYKNYYEKNISSAVKKSHVDFYYEVKGILDGLQTVDVDLPQL</sequence>
<gene>
    <name evidence="1" type="ORF">MCOR_36400</name>
</gene>
<dbReference type="EMBL" id="CACVKT020006490">
    <property type="protein sequence ID" value="CAC5402461.1"/>
    <property type="molecule type" value="Genomic_DNA"/>
</dbReference>
<name>A0A6J8D464_MYTCO</name>
<organism evidence="1 2">
    <name type="scientific">Mytilus coruscus</name>
    <name type="common">Sea mussel</name>
    <dbReference type="NCBI Taxonomy" id="42192"/>
    <lineage>
        <taxon>Eukaryota</taxon>
        <taxon>Metazoa</taxon>
        <taxon>Spiralia</taxon>
        <taxon>Lophotrochozoa</taxon>
        <taxon>Mollusca</taxon>
        <taxon>Bivalvia</taxon>
        <taxon>Autobranchia</taxon>
        <taxon>Pteriomorphia</taxon>
        <taxon>Mytilida</taxon>
        <taxon>Mytiloidea</taxon>
        <taxon>Mytilidae</taxon>
        <taxon>Mytilinae</taxon>
        <taxon>Mytilus</taxon>
    </lineage>
</organism>
<reference evidence="1 2" key="1">
    <citation type="submission" date="2020-06" db="EMBL/GenBank/DDBJ databases">
        <authorList>
            <person name="Li R."/>
            <person name="Bekaert M."/>
        </authorList>
    </citation>
    <scope>NUCLEOTIDE SEQUENCE [LARGE SCALE GENOMIC DNA]</scope>
    <source>
        <strain evidence="2">wild</strain>
    </source>
</reference>
<dbReference type="Proteomes" id="UP000507470">
    <property type="component" value="Unassembled WGS sequence"/>
</dbReference>
<dbReference type="AlphaFoldDB" id="A0A6J8D464"/>
<dbReference type="OrthoDB" id="10063844at2759"/>
<evidence type="ECO:0000313" key="1">
    <source>
        <dbReference type="EMBL" id="CAC5402461.1"/>
    </source>
</evidence>
<keyword evidence="2" id="KW-1185">Reference proteome</keyword>
<accession>A0A6J8D464</accession>
<proteinExistence type="predicted"/>
<protein>
    <submittedName>
        <fullName evidence="1">Uncharacterized protein</fullName>
    </submittedName>
</protein>
<evidence type="ECO:0000313" key="2">
    <source>
        <dbReference type="Proteomes" id="UP000507470"/>
    </source>
</evidence>